<proteinExistence type="predicted"/>
<dbReference type="Proteomes" id="UP001221413">
    <property type="component" value="Unassembled WGS sequence"/>
</dbReference>
<dbReference type="AlphaFoldDB" id="A0AAD6IWX1"/>
<organism evidence="1 2">
    <name type="scientific">Drechslerella dactyloides</name>
    <name type="common">Nematode-trapping fungus</name>
    <name type="synonym">Arthrobotrys dactyloides</name>
    <dbReference type="NCBI Taxonomy" id="74499"/>
    <lineage>
        <taxon>Eukaryota</taxon>
        <taxon>Fungi</taxon>
        <taxon>Dikarya</taxon>
        <taxon>Ascomycota</taxon>
        <taxon>Pezizomycotina</taxon>
        <taxon>Orbiliomycetes</taxon>
        <taxon>Orbiliales</taxon>
        <taxon>Orbiliaceae</taxon>
        <taxon>Drechslerella</taxon>
    </lineage>
</organism>
<gene>
    <name evidence="1" type="ORF">Dda_4447</name>
</gene>
<protein>
    <submittedName>
        <fullName evidence="1">Uncharacterized protein</fullName>
    </submittedName>
</protein>
<evidence type="ECO:0000313" key="2">
    <source>
        <dbReference type="Proteomes" id="UP001221413"/>
    </source>
</evidence>
<evidence type="ECO:0000313" key="1">
    <source>
        <dbReference type="EMBL" id="KAJ6260223.1"/>
    </source>
</evidence>
<accession>A0AAD6IWX1</accession>
<dbReference type="EMBL" id="JAQGDS010000005">
    <property type="protein sequence ID" value="KAJ6260223.1"/>
    <property type="molecule type" value="Genomic_DNA"/>
</dbReference>
<comment type="caution">
    <text evidence="1">The sequence shown here is derived from an EMBL/GenBank/DDBJ whole genome shotgun (WGS) entry which is preliminary data.</text>
</comment>
<reference evidence="1" key="1">
    <citation type="submission" date="2023-01" db="EMBL/GenBank/DDBJ databases">
        <title>The chitinases involved in constricting ring structure development in the nematode-trapping fungus Drechslerella dactyloides.</title>
        <authorList>
            <person name="Wang R."/>
            <person name="Zhang L."/>
            <person name="Tang P."/>
            <person name="Li S."/>
            <person name="Liang L."/>
        </authorList>
    </citation>
    <scope>NUCLEOTIDE SEQUENCE</scope>
    <source>
        <strain evidence="1">YMF1.00031</strain>
    </source>
</reference>
<name>A0AAD6IWX1_DREDA</name>
<sequence>MALDRCCPGGGGALPFGETTGGPGVVSSALQSGAGQSQEVVLQMRYLRERRWRKENRRLEVCYKNSRDGSWGLKFKPVFSSPALLVGPLEVAIAGGLGLEPVCPVRMVGWNLTIGRTGWPLNESCGTV</sequence>
<keyword evidence="2" id="KW-1185">Reference proteome</keyword>